<feature type="domain" description="NADH:flavin oxidoreductase/NADH oxidase N-terminal" evidence="4">
    <location>
        <begin position="4"/>
        <end position="331"/>
    </location>
</feature>
<gene>
    <name evidence="6" type="ORF">RM574_04720</name>
    <name evidence="5" type="ORF">RM698_05500</name>
</gene>
<dbReference type="SUPFAM" id="SSF51395">
    <property type="entry name" value="FMN-linked oxidoreductases"/>
    <property type="match status" value="1"/>
</dbReference>
<dbReference type="InterPro" id="IPR045247">
    <property type="entry name" value="Oye-like"/>
</dbReference>
<reference evidence="7 8" key="1">
    <citation type="submission" date="2023-07" db="EMBL/GenBank/DDBJ databases">
        <title>30 novel species of actinomycetes from the DSMZ collection.</title>
        <authorList>
            <person name="Nouioui I."/>
        </authorList>
    </citation>
    <scope>NUCLEOTIDE SEQUENCE [LARGE SCALE GENOMIC DNA]</scope>
    <source>
        <strain evidence="5 8">DSM 41979</strain>
        <strain evidence="7">DSM 41982</strain>
    </source>
</reference>
<organism evidence="6 7">
    <name type="scientific">Streptomyces evansiae</name>
    <dbReference type="NCBI Taxonomy" id="3075535"/>
    <lineage>
        <taxon>Bacteria</taxon>
        <taxon>Bacillati</taxon>
        <taxon>Actinomycetota</taxon>
        <taxon>Actinomycetes</taxon>
        <taxon>Kitasatosporales</taxon>
        <taxon>Streptomycetaceae</taxon>
        <taxon>Streptomyces</taxon>
    </lineage>
</organism>
<evidence type="ECO:0000256" key="3">
    <source>
        <dbReference type="ARBA" id="ARBA00023002"/>
    </source>
</evidence>
<dbReference type="AlphaFoldDB" id="A0ABD5E0B5"/>
<dbReference type="Pfam" id="PF00724">
    <property type="entry name" value="Oxidored_FMN"/>
    <property type="match status" value="1"/>
</dbReference>
<dbReference type="CDD" id="cd02933">
    <property type="entry name" value="OYE_like_FMN"/>
    <property type="match status" value="1"/>
</dbReference>
<accession>A0ABD5E0B5</accession>
<dbReference type="Proteomes" id="UP001183610">
    <property type="component" value="Unassembled WGS sequence"/>
</dbReference>
<dbReference type="InterPro" id="IPR013785">
    <property type="entry name" value="Aldolase_TIM"/>
</dbReference>
<dbReference type="Gene3D" id="3.20.20.70">
    <property type="entry name" value="Aldolase class I"/>
    <property type="match status" value="1"/>
</dbReference>
<evidence type="ECO:0000313" key="5">
    <source>
        <dbReference type="EMBL" id="MDT0408509.1"/>
    </source>
</evidence>
<evidence type="ECO:0000256" key="1">
    <source>
        <dbReference type="ARBA" id="ARBA00001917"/>
    </source>
</evidence>
<dbReference type="EMBL" id="JAVRET010000008">
    <property type="protein sequence ID" value="MDT0408509.1"/>
    <property type="molecule type" value="Genomic_DNA"/>
</dbReference>
<dbReference type="GO" id="GO:0016628">
    <property type="term" value="F:oxidoreductase activity, acting on the CH-CH group of donors, NAD or NADP as acceptor"/>
    <property type="evidence" value="ECO:0007669"/>
    <property type="project" value="UniProtKB-ARBA"/>
</dbReference>
<dbReference type="PANTHER" id="PTHR22893">
    <property type="entry name" value="NADH OXIDOREDUCTASE-RELATED"/>
    <property type="match status" value="1"/>
</dbReference>
<evidence type="ECO:0000313" key="7">
    <source>
        <dbReference type="Proteomes" id="UP001183607"/>
    </source>
</evidence>
<evidence type="ECO:0000259" key="4">
    <source>
        <dbReference type="Pfam" id="PF00724"/>
    </source>
</evidence>
<evidence type="ECO:0000313" key="8">
    <source>
        <dbReference type="Proteomes" id="UP001183610"/>
    </source>
</evidence>
<evidence type="ECO:0000313" key="6">
    <source>
        <dbReference type="EMBL" id="MDT0414785.1"/>
    </source>
</evidence>
<protein>
    <submittedName>
        <fullName evidence="6">Alkene reductase</fullName>
    </submittedName>
</protein>
<dbReference type="FunFam" id="3.20.20.70:FF:000059">
    <property type="entry name" value="N-ethylmaleimide reductase, FMN-linked"/>
    <property type="match status" value="1"/>
</dbReference>
<sequence>MSQVFEPFPLAGTTLANRVVMAPMTRSRADAESRTPTELTALYYAQRASAGLIVTEGVQPSPAGQGYPATPGIHSAEQVAAWRRVTEAVHAEGGVIFLQIMHTGRIGHPSLTGLTPVAPSAVRAAGQVFTGEGPQDFVEPRALTGAEVEETVADFARAARNAIEAGFDGVEIHGANGYLVHQFLAPNSNVRTDAWGGGPEGRIRFAVEVAKAVAGAIGPERVGFRISPGNPFNDIAETDPADLEATYTALVDALAPLGLAYLHQMEAPGVRELLLRLRKQWPGAFVLNPFTAGSPTGAESLKLVEDGTTDLLSFGALFLANPDLPARLRAGGPFNTPDLTTFYGGDARGYTDYPPLGA</sequence>
<dbReference type="Proteomes" id="UP001183607">
    <property type="component" value="Unassembled WGS sequence"/>
</dbReference>
<name>A0ABD5E0B5_9ACTN</name>
<dbReference type="EMBL" id="JAVRER010000005">
    <property type="protein sequence ID" value="MDT0414785.1"/>
    <property type="molecule type" value="Genomic_DNA"/>
</dbReference>
<dbReference type="InterPro" id="IPR001155">
    <property type="entry name" value="OxRdtase_FMN_N"/>
</dbReference>
<proteinExistence type="inferred from homology"/>
<keyword evidence="8" id="KW-1185">Reference proteome</keyword>
<comment type="cofactor">
    <cofactor evidence="1">
        <name>FMN</name>
        <dbReference type="ChEBI" id="CHEBI:58210"/>
    </cofactor>
</comment>
<dbReference type="RefSeq" id="WP_007819857.1">
    <property type="nucleotide sequence ID" value="NZ_JAVRER010000005.1"/>
</dbReference>
<comment type="caution">
    <text evidence="6">The sequence shown here is derived from an EMBL/GenBank/DDBJ whole genome shotgun (WGS) entry which is preliminary data.</text>
</comment>
<dbReference type="GO" id="GO:0005829">
    <property type="term" value="C:cytosol"/>
    <property type="evidence" value="ECO:0007669"/>
    <property type="project" value="UniProtKB-ARBA"/>
</dbReference>
<comment type="similarity">
    <text evidence="2">Belongs to the NADH:flavin oxidoreductase/NADH oxidase family.</text>
</comment>
<evidence type="ECO:0000256" key="2">
    <source>
        <dbReference type="ARBA" id="ARBA00005979"/>
    </source>
</evidence>
<dbReference type="PANTHER" id="PTHR22893:SF91">
    <property type="entry name" value="NADPH DEHYDROGENASE 2-RELATED"/>
    <property type="match status" value="1"/>
</dbReference>
<reference evidence="6" key="2">
    <citation type="submission" date="2024-03" db="EMBL/GenBank/DDBJ databases">
        <title>30 novel species of actinomycetes from the DSMZ collection.</title>
        <authorList>
            <person name="Nouioui I."/>
        </authorList>
    </citation>
    <scope>NUCLEOTIDE SEQUENCE</scope>
    <source>
        <strain evidence="6">DSM 41982</strain>
    </source>
</reference>
<keyword evidence="3" id="KW-0560">Oxidoreductase</keyword>